<keyword evidence="3" id="KW-1185">Reference proteome</keyword>
<comment type="caution">
    <text evidence="2">The sequence shown here is derived from an EMBL/GenBank/DDBJ whole genome shotgun (WGS) entry which is preliminary data.</text>
</comment>
<sequence length="104" mass="12135">RRLELGSSISSSLQLYSNSYERSTNLSRFKHETIQNLLEFTLQDVVKTEPYQQENQLIYRARAKAGNQGTKNRCDKEAGRQREQVKTIHRLKHNEGLINTETKL</sequence>
<gene>
    <name evidence="2" type="ORF">GOODEAATRI_027183</name>
</gene>
<evidence type="ECO:0000313" key="3">
    <source>
        <dbReference type="Proteomes" id="UP001476798"/>
    </source>
</evidence>
<evidence type="ECO:0000256" key="1">
    <source>
        <dbReference type="SAM" id="MobiDB-lite"/>
    </source>
</evidence>
<name>A0ABV0MVJ3_9TELE</name>
<feature type="region of interest" description="Disordered" evidence="1">
    <location>
        <begin position="64"/>
        <end position="83"/>
    </location>
</feature>
<feature type="non-terminal residue" evidence="2">
    <location>
        <position position="1"/>
    </location>
</feature>
<reference evidence="2 3" key="1">
    <citation type="submission" date="2021-06" db="EMBL/GenBank/DDBJ databases">
        <authorList>
            <person name="Palmer J.M."/>
        </authorList>
    </citation>
    <scope>NUCLEOTIDE SEQUENCE [LARGE SCALE GENOMIC DNA]</scope>
    <source>
        <strain evidence="2 3">GA_2019</strain>
        <tissue evidence="2">Muscle</tissue>
    </source>
</reference>
<organism evidence="2 3">
    <name type="scientific">Goodea atripinnis</name>
    <dbReference type="NCBI Taxonomy" id="208336"/>
    <lineage>
        <taxon>Eukaryota</taxon>
        <taxon>Metazoa</taxon>
        <taxon>Chordata</taxon>
        <taxon>Craniata</taxon>
        <taxon>Vertebrata</taxon>
        <taxon>Euteleostomi</taxon>
        <taxon>Actinopterygii</taxon>
        <taxon>Neopterygii</taxon>
        <taxon>Teleostei</taxon>
        <taxon>Neoteleostei</taxon>
        <taxon>Acanthomorphata</taxon>
        <taxon>Ovalentaria</taxon>
        <taxon>Atherinomorphae</taxon>
        <taxon>Cyprinodontiformes</taxon>
        <taxon>Goodeidae</taxon>
        <taxon>Goodea</taxon>
    </lineage>
</organism>
<accession>A0ABV0MVJ3</accession>
<proteinExistence type="predicted"/>
<protein>
    <submittedName>
        <fullName evidence="2">Uncharacterized protein</fullName>
    </submittedName>
</protein>
<dbReference type="EMBL" id="JAHRIO010013509">
    <property type="protein sequence ID" value="MEQ2163145.1"/>
    <property type="molecule type" value="Genomic_DNA"/>
</dbReference>
<evidence type="ECO:0000313" key="2">
    <source>
        <dbReference type="EMBL" id="MEQ2163145.1"/>
    </source>
</evidence>
<feature type="compositionally biased region" description="Basic and acidic residues" evidence="1">
    <location>
        <begin position="72"/>
        <end position="83"/>
    </location>
</feature>
<dbReference type="Proteomes" id="UP001476798">
    <property type="component" value="Unassembled WGS sequence"/>
</dbReference>